<dbReference type="PANTHER" id="PTHR10151:SF120">
    <property type="entry name" value="BIS(5'-ADENOSYL)-TRIPHOSPHATASE"/>
    <property type="match status" value="1"/>
</dbReference>
<evidence type="ECO:0000313" key="2">
    <source>
        <dbReference type="Proteomes" id="UP000242656"/>
    </source>
</evidence>
<reference evidence="1 2" key="1">
    <citation type="submission" date="2017-09" db="EMBL/GenBank/DDBJ databases">
        <title>Large-scale bioinformatics analysis of Bacillus genomes uncovers conserved roles of natural products in bacterial physiology.</title>
        <authorList>
            <consortium name="Agbiome Team Llc"/>
            <person name="Bleich R.M."/>
            <person name="Grubbs K.J."/>
            <person name="Santa Maria K.C."/>
            <person name="Allen S.E."/>
            <person name="Farag S."/>
            <person name="Shank E.A."/>
            <person name="Bowers A."/>
        </authorList>
    </citation>
    <scope>NUCLEOTIDE SEQUENCE [LARGE SCALE GENOMIC DNA]</scope>
    <source>
        <strain evidence="1 2">AFS083043</strain>
    </source>
</reference>
<dbReference type="CDD" id="cd16018">
    <property type="entry name" value="Enpp"/>
    <property type="match status" value="1"/>
</dbReference>
<protein>
    <submittedName>
        <fullName evidence="1">Alkaline phosphatase family protein</fullName>
    </submittedName>
</protein>
<dbReference type="InterPro" id="IPR017850">
    <property type="entry name" value="Alkaline_phosphatase_core_sf"/>
</dbReference>
<dbReference type="Proteomes" id="UP000242656">
    <property type="component" value="Unassembled WGS sequence"/>
</dbReference>
<dbReference type="SUPFAM" id="SSF53649">
    <property type="entry name" value="Alkaline phosphatase-like"/>
    <property type="match status" value="1"/>
</dbReference>
<dbReference type="EMBL" id="NUWN01000047">
    <property type="protein sequence ID" value="PFK40940.1"/>
    <property type="molecule type" value="Genomic_DNA"/>
</dbReference>
<gene>
    <name evidence="1" type="ORF">COI93_12695</name>
</gene>
<dbReference type="InterPro" id="IPR002591">
    <property type="entry name" value="Phosphodiest/P_Trfase"/>
</dbReference>
<sequence length="437" mass="49370">MGKALTNHVIILSFDCLSALDLPILQELPHFRSFIKQGAIAKKVEAIYPSVTYPSHATIVTGNYPNKHGVVNNTFLQPGRESPDWHWYRRSIKGTTLYDEARKANLTTAALLWPVTGRAKIDYNLPEIFPNRPWQTQVLVSLFSGSPLYQLDLNHRFGHIRNGLSQPELDDFVLASAVYTIQTKKPNVMFVHFTDLDTQRHYHGFSSKETVAAIHRHDERLGKIIQALKDSGIYEQSTIIALGDHSALSENKSIQLNVLFHQNGLISVNKKGKLIDWHAYCQSCDGSAYIHVKDKNDIQTIQTVQHLLEDLLQDKQNGIEFILHDEDAKERGADGNCLFMLEAREGYYFTENYTGNFIKEITEKDVTPSKKYTFGTHGYSPTKPNYETIFMAAGKGIRQGTSIPYMRLIDEGPTIARLLGLHLGETDGTVIEDLLQL</sequence>
<dbReference type="Pfam" id="PF01663">
    <property type="entry name" value="Phosphodiest"/>
    <property type="match status" value="1"/>
</dbReference>
<comment type="caution">
    <text evidence="1">The sequence shown here is derived from an EMBL/GenBank/DDBJ whole genome shotgun (WGS) entry which is preliminary data.</text>
</comment>
<organism evidence="1 2">
    <name type="scientific">Bacillus cereus</name>
    <dbReference type="NCBI Taxonomy" id="1396"/>
    <lineage>
        <taxon>Bacteria</taxon>
        <taxon>Bacillati</taxon>
        <taxon>Bacillota</taxon>
        <taxon>Bacilli</taxon>
        <taxon>Bacillales</taxon>
        <taxon>Bacillaceae</taxon>
        <taxon>Bacillus</taxon>
        <taxon>Bacillus cereus group</taxon>
    </lineage>
</organism>
<dbReference type="GO" id="GO:0016787">
    <property type="term" value="F:hydrolase activity"/>
    <property type="evidence" value="ECO:0007669"/>
    <property type="project" value="UniProtKB-ARBA"/>
</dbReference>
<dbReference type="RefSeq" id="WP_098491092.1">
    <property type="nucleotide sequence ID" value="NZ_NUWN01000047.1"/>
</dbReference>
<dbReference type="Gene3D" id="3.40.720.10">
    <property type="entry name" value="Alkaline Phosphatase, subunit A"/>
    <property type="match status" value="1"/>
</dbReference>
<dbReference type="AlphaFoldDB" id="A0A2B0MHE8"/>
<dbReference type="PANTHER" id="PTHR10151">
    <property type="entry name" value="ECTONUCLEOTIDE PYROPHOSPHATASE/PHOSPHODIESTERASE"/>
    <property type="match status" value="1"/>
</dbReference>
<accession>A0A2B0MHE8</accession>
<evidence type="ECO:0000313" key="1">
    <source>
        <dbReference type="EMBL" id="PFK40940.1"/>
    </source>
</evidence>
<name>A0A2B0MHE8_BACCE</name>
<proteinExistence type="predicted"/>